<proteinExistence type="predicted"/>
<name>A0A0F9W9F1_9ZZZZ</name>
<accession>A0A0F9W9F1</accession>
<dbReference type="EMBL" id="LAZR01000203">
    <property type="protein sequence ID" value="KKN82281.1"/>
    <property type="molecule type" value="Genomic_DNA"/>
</dbReference>
<organism evidence="2">
    <name type="scientific">marine sediment metagenome</name>
    <dbReference type="NCBI Taxonomy" id="412755"/>
    <lineage>
        <taxon>unclassified sequences</taxon>
        <taxon>metagenomes</taxon>
        <taxon>ecological metagenomes</taxon>
    </lineage>
</organism>
<reference evidence="2" key="1">
    <citation type="journal article" date="2015" name="Nature">
        <title>Complex archaea that bridge the gap between prokaryotes and eukaryotes.</title>
        <authorList>
            <person name="Spang A."/>
            <person name="Saw J.H."/>
            <person name="Jorgensen S.L."/>
            <person name="Zaremba-Niedzwiedzka K."/>
            <person name="Martijn J."/>
            <person name="Lind A.E."/>
            <person name="van Eijk R."/>
            <person name="Schleper C."/>
            <person name="Guy L."/>
            <person name="Ettema T.J."/>
        </authorList>
    </citation>
    <scope>NUCLEOTIDE SEQUENCE</scope>
</reference>
<dbReference type="AlphaFoldDB" id="A0A0F9W9F1"/>
<gene>
    <name evidence="2" type="ORF">LCGC14_0310940</name>
</gene>
<sequence length="269" mass="29979">MTEETQATNPDDFGVSIDPASWEDPKETFPGVVEVSEKRWASDKYKESKTFWEGFDPATPIPQWDLRVRRLDAVLVLPDGTQAPAVRYGTIDLKKWSNRDRKLVPLSSAYKKEWLIVNEWKRIFGKVEPPEVIVGKIAMFDFFRSKALPGSSMPATNVLLPVTVLPPDYTFDGEVRLFQVRERADDSTSETADESGVKEAAVITTIDPNAILPFINGKNRKDATGIITSLPEELRQPTLLSQIATGALFEQLASDKKIEIAPDGTISLV</sequence>
<evidence type="ECO:0000313" key="2">
    <source>
        <dbReference type="EMBL" id="KKN82281.1"/>
    </source>
</evidence>
<feature type="region of interest" description="Disordered" evidence="1">
    <location>
        <begin position="1"/>
        <end position="26"/>
    </location>
</feature>
<comment type="caution">
    <text evidence="2">The sequence shown here is derived from an EMBL/GenBank/DDBJ whole genome shotgun (WGS) entry which is preliminary data.</text>
</comment>
<evidence type="ECO:0000256" key="1">
    <source>
        <dbReference type="SAM" id="MobiDB-lite"/>
    </source>
</evidence>
<protein>
    <submittedName>
        <fullName evidence="2">Uncharacterized protein</fullName>
    </submittedName>
</protein>